<keyword evidence="1" id="KW-0812">Transmembrane</keyword>
<dbReference type="AlphaFoldDB" id="A0A2P2JEF4"/>
<proteinExistence type="predicted"/>
<keyword evidence="1" id="KW-0472">Membrane</keyword>
<keyword evidence="1" id="KW-1133">Transmembrane helix</keyword>
<accession>A0A2P2JEF4</accession>
<protein>
    <submittedName>
        <fullName evidence="2">Uncharacterized protein</fullName>
    </submittedName>
</protein>
<reference evidence="2" key="1">
    <citation type="submission" date="2018-02" db="EMBL/GenBank/DDBJ databases">
        <title>Rhizophora mucronata_Transcriptome.</title>
        <authorList>
            <person name="Meera S.P."/>
            <person name="Sreeshan A."/>
            <person name="Augustine A."/>
        </authorList>
    </citation>
    <scope>NUCLEOTIDE SEQUENCE</scope>
    <source>
        <tissue evidence="2">Leaf</tissue>
    </source>
</reference>
<dbReference type="EMBL" id="GGEC01011338">
    <property type="protein sequence ID" value="MBW91821.1"/>
    <property type="molecule type" value="Transcribed_RNA"/>
</dbReference>
<dbReference type="EMBL" id="GGEC01011336">
    <property type="protein sequence ID" value="MBW91819.1"/>
    <property type="molecule type" value="Transcribed_RNA"/>
</dbReference>
<feature type="transmembrane region" description="Helical" evidence="1">
    <location>
        <begin position="92"/>
        <end position="110"/>
    </location>
</feature>
<organism evidence="2">
    <name type="scientific">Rhizophora mucronata</name>
    <name type="common">Asiatic mangrove</name>
    <dbReference type="NCBI Taxonomy" id="61149"/>
    <lineage>
        <taxon>Eukaryota</taxon>
        <taxon>Viridiplantae</taxon>
        <taxon>Streptophyta</taxon>
        <taxon>Embryophyta</taxon>
        <taxon>Tracheophyta</taxon>
        <taxon>Spermatophyta</taxon>
        <taxon>Magnoliopsida</taxon>
        <taxon>eudicotyledons</taxon>
        <taxon>Gunneridae</taxon>
        <taxon>Pentapetalae</taxon>
        <taxon>rosids</taxon>
        <taxon>fabids</taxon>
        <taxon>Malpighiales</taxon>
        <taxon>Rhizophoraceae</taxon>
        <taxon>Rhizophora</taxon>
    </lineage>
</organism>
<evidence type="ECO:0000313" key="2">
    <source>
        <dbReference type="EMBL" id="MBW91819.1"/>
    </source>
</evidence>
<evidence type="ECO:0000256" key="1">
    <source>
        <dbReference type="SAM" id="Phobius"/>
    </source>
</evidence>
<sequence length="129" mass="14919">MSIVVSTIRQPSALGHSKHSNWRPMHAMHNSLSSYSYISLSFSFARKEFSPTLLFLSRVFSWVSLCSSSLIFRSFFVFNLKQHKTQVLRGSIPTMFETSSFSCFLCFIILQPQGDLRNHRFNFGKLKQI</sequence>
<name>A0A2P2JEF4_RHIMU</name>
<feature type="transmembrane region" description="Helical" evidence="1">
    <location>
        <begin position="59"/>
        <end position="80"/>
    </location>
</feature>